<dbReference type="KEGG" id="mdx:BTO20_37840"/>
<feature type="compositionally biased region" description="Low complexity" evidence="1">
    <location>
        <begin position="102"/>
        <end position="112"/>
    </location>
</feature>
<organism evidence="2 3">
    <name type="scientific">Mycobacterium dioxanotrophicus</name>
    <dbReference type="NCBI Taxonomy" id="482462"/>
    <lineage>
        <taxon>Bacteria</taxon>
        <taxon>Bacillati</taxon>
        <taxon>Actinomycetota</taxon>
        <taxon>Actinomycetes</taxon>
        <taxon>Mycobacteriales</taxon>
        <taxon>Mycobacteriaceae</taxon>
        <taxon>Mycobacterium</taxon>
    </lineage>
</organism>
<sequence>MSDHTADDQHTRFMQLYTELASSGTPKQSAQLLCARAEAYSPDESVWACANGLGLLDALMIDDAAVSANNVEDLQELITDAIVGASVRGLFVGQRALRAATAAAPDAGGSHAPKPSPALKARNGHRIPGL</sequence>
<evidence type="ECO:0000256" key="1">
    <source>
        <dbReference type="SAM" id="MobiDB-lite"/>
    </source>
</evidence>
<proteinExistence type="predicted"/>
<protein>
    <submittedName>
        <fullName evidence="2">Uncharacterized protein</fullName>
    </submittedName>
</protein>
<dbReference type="Proteomes" id="UP000195331">
    <property type="component" value="Plasmid unnamed2"/>
</dbReference>
<keyword evidence="3" id="KW-1185">Reference proteome</keyword>
<name>A0A1Y0CH66_9MYCO</name>
<gene>
    <name evidence="2" type="ORF">BTO20_37840</name>
</gene>
<dbReference type="AlphaFoldDB" id="A0A1Y0CH66"/>
<evidence type="ECO:0000313" key="2">
    <source>
        <dbReference type="EMBL" id="ART74384.1"/>
    </source>
</evidence>
<reference evidence="2 3" key="1">
    <citation type="submission" date="2017-04" db="EMBL/GenBank/DDBJ databases">
        <title>Whole Genome Sequence of 1,4-Dioxane Degrading Bacterium Mycobacterium dioxanotrophicus PH-06.</title>
        <authorList>
            <person name="He Y."/>
        </authorList>
    </citation>
    <scope>NUCLEOTIDE SEQUENCE [LARGE SCALE GENOMIC DNA]</scope>
    <source>
        <strain evidence="2 3">PH-06</strain>
        <plasmid evidence="2 3">unnamed2</plasmid>
    </source>
</reference>
<geneLocation type="plasmid" evidence="2 3">
    <name>unnamed2</name>
</geneLocation>
<dbReference type="RefSeq" id="WP_087083662.1">
    <property type="nucleotide sequence ID" value="NZ_CP020811.1"/>
</dbReference>
<accession>A0A1Y0CH66</accession>
<keyword evidence="2" id="KW-0614">Plasmid</keyword>
<evidence type="ECO:0000313" key="3">
    <source>
        <dbReference type="Proteomes" id="UP000195331"/>
    </source>
</evidence>
<dbReference type="EMBL" id="CP020811">
    <property type="protein sequence ID" value="ART74384.1"/>
    <property type="molecule type" value="Genomic_DNA"/>
</dbReference>
<feature type="region of interest" description="Disordered" evidence="1">
    <location>
        <begin position="102"/>
        <end position="130"/>
    </location>
</feature>